<feature type="transmembrane region" description="Helical" evidence="8">
    <location>
        <begin position="433"/>
        <end position="452"/>
    </location>
</feature>
<proteinExistence type="predicted"/>
<feature type="transmembrane region" description="Helical" evidence="8">
    <location>
        <begin position="219"/>
        <end position="239"/>
    </location>
</feature>
<comment type="subcellular location">
    <subcellularLocation>
        <location evidence="1">Cell membrane</location>
        <topology evidence="1">Multi-pass membrane protein</topology>
    </subcellularLocation>
</comment>
<evidence type="ECO:0000256" key="7">
    <source>
        <dbReference type="SAM" id="MobiDB-lite"/>
    </source>
</evidence>
<feature type="region of interest" description="Disordered" evidence="7">
    <location>
        <begin position="182"/>
        <end position="202"/>
    </location>
</feature>
<evidence type="ECO:0000313" key="10">
    <source>
        <dbReference type="Proteomes" id="UP001596274"/>
    </source>
</evidence>
<evidence type="ECO:0000313" key="9">
    <source>
        <dbReference type="EMBL" id="MFC6771454.1"/>
    </source>
</evidence>
<name>A0ABD5T2D9_9EURY</name>
<comment type="caution">
    <text evidence="9">The sequence shown here is derived from an EMBL/GenBank/DDBJ whole genome shotgun (WGS) entry which is preliminary data.</text>
</comment>
<dbReference type="EMBL" id="JBHSWT010000386">
    <property type="protein sequence ID" value="MFC6771454.1"/>
    <property type="molecule type" value="Genomic_DNA"/>
</dbReference>
<evidence type="ECO:0000256" key="6">
    <source>
        <dbReference type="ARBA" id="ARBA00023136"/>
    </source>
</evidence>
<sequence>AVVAPLLLGLGFPALAAVVAGVIGHIIAVTYGAVGTPIVVGIQSPMESVEFTRTAIEEGGMSVQEFSVEVAAWAATYHALVGFVMPLFAVGMVVYFFGDPDDRSLAPAWEVAPLCLLSGIAFAVPYWISAWFLTAEFPSLIGSMVGGTIILSILRAGYLLPDDDWEFPEREKWADHWVGSIEPGQSNGSNGVDADSPEAEAADLSGGEDMTLFKAWSPYVLLVLLLVVTRAVTPISNFINRDIFIVSWDGILGTTLSGAVAWMNVPGFWLLVSAVLAIPIFGMSSQEVGDAWKEAGRKIVSPFIALVFVIAMVQVMLQSGAHPGAPEVGSMIVLLAQTTADTLGVAYPAFASLIGALGAAMAGSNTVSNITFGAFQFEAATQLGLPRTIIVGAQAVGGAIGNLVAIHNLVAALATVGLLGQEGRVMRLNLIPLLYYATGVGILCMVFSYVLFPNVF</sequence>
<dbReference type="GO" id="GO:0005886">
    <property type="term" value="C:plasma membrane"/>
    <property type="evidence" value="ECO:0007669"/>
    <property type="project" value="UniProtKB-SubCell"/>
</dbReference>
<evidence type="ECO:0000256" key="5">
    <source>
        <dbReference type="ARBA" id="ARBA00022989"/>
    </source>
</evidence>
<dbReference type="PANTHER" id="PTHR30003">
    <property type="entry name" value="L-LACTATE PERMEASE"/>
    <property type="match status" value="1"/>
</dbReference>
<evidence type="ECO:0000256" key="2">
    <source>
        <dbReference type="ARBA" id="ARBA00022448"/>
    </source>
</evidence>
<feature type="transmembrane region" description="Helical" evidence="8">
    <location>
        <begin position="399"/>
        <end position="421"/>
    </location>
</feature>
<keyword evidence="2" id="KW-0813">Transport</keyword>
<evidence type="ECO:0000256" key="3">
    <source>
        <dbReference type="ARBA" id="ARBA00022475"/>
    </source>
</evidence>
<organism evidence="9 10">
    <name type="scientific">Halorubrum pallidum</name>
    <dbReference type="NCBI Taxonomy" id="1526114"/>
    <lineage>
        <taxon>Archaea</taxon>
        <taxon>Methanobacteriati</taxon>
        <taxon>Methanobacteriota</taxon>
        <taxon>Stenosarchaea group</taxon>
        <taxon>Halobacteria</taxon>
        <taxon>Halobacteriales</taxon>
        <taxon>Haloferacaceae</taxon>
        <taxon>Halorubrum</taxon>
    </lineage>
</organism>
<accession>A0ABD5T2D9</accession>
<protein>
    <submittedName>
        <fullName evidence="9">L-lactate permease</fullName>
    </submittedName>
</protein>
<keyword evidence="3" id="KW-1003">Cell membrane</keyword>
<feature type="non-terminal residue" evidence="9">
    <location>
        <position position="1"/>
    </location>
</feature>
<dbReference type="InterPro" id="IPR003804">
    <property type="entry name" value="Lactate_perm"/>
</dbReference>
<dbReference type="Pfam" id="PF02652">
    <property type="entry name" value="Lactate_perm"/>
    <property type="match status" value="1"/>
</dbReference>
<gene>
    <name evidence="9" type="ORF">ACFQDD_08000</name>
</gene>
<evidence type="ECO:0000256" key="8">
    <source>
        <dbReference type="SAM" id="Phobius"/>
    </source>
</evidence>
<dbReference type="PANTHER" id="PTHR30003:SF0">
    <property type="entry name" value="GLYCOLATE PERMEASE GLCA-RELATED"/>
    <property type="match status" value="1"/>
</dbReference>
<reference evidence="9 10" key="1">
    <citation type="journal article" date="2019" name="Int. J. Syst. Evol. Microbiol.">
        <title>The Global Catalogue of Microorganisms (GCM) 10K type strain sequencing project: providing services to taxonomists for standard genome sequencing and annotation.</title>
        <authorList>
            <consortium name="The Broad Institute Genomics Platform"/>
            <consortium name="The Broad Institute Genome Sequencing Center for Infectious Disease"/>
            <person name="Wu L."/>
            <person name="Ma J."/>
        </authorList>
    </citation>
    <scope>NUCLEOTIDE SEQUENCE [LARGE SCALE GENOMIC DNA]</scope>
    <source>
        <strain evidence="9 10">PJ61</strain>
    </source>
</reference>
<keyword evidence="10" id="KW-1185">Reference proteome</keyword>
<keyword evidence="5 8" id="KW-1133">Transmembrane helix</keyword>
<dbReference type="AlphaFoldDB" id="A0ABD5T2D9"/>
<feature type="transmembrane region" description="Helical" evidence="8">
    <location>
        <begin position="299"/>
        <end position="317"/>
    </location>
</feature>
<keyword evidence="4 8" id="KW-0812">Transmembrane</keyword>
<dbReference type="Proteomes" id="UP001596274">
    <property type="component" value="Unassembled WGS sequence"/>
</dbReference>
<evidence type="ECO:0000256" key="1">
    <source>
        <dbReference type="ARBA" id="ARBA00004651"/>
    </source>
</evidence>
<feature type="transmembrane region" description="Helical" evidence="8">
    <location>
        <begin position="259"/>
        <end position="278"/>
    </location>
</feature>
<evidence type="ECO:0000256" key="4">
    <source>
        <dbReference type="ARBA" id="ARBA00022692"/>
    </source>
</evidence>
<feature type="transmembrane region" description="Helical" evidence="8">
    <location>
        <begin position="109"/>
        <end position="128"/>
    </location>
</feature>
<feature type="transmembrane region" description="Helical" evidence="8">
    <location>
        <begin position="70"/>
        <end position="97"/>
    </location>
</feature>
<feature type="transmembrane region" description="Helical" evidence="8">
    <location>
        <begin position="140"/>
        <end position="160"/>
    </location>
</feature>
<keyword evidence="6 8" id="KW-0472">Membrane</keyword>